<dbReference type="Pfam" id="PF00646">
    <property type="entry name" value="F-box"/>
    <property type="match status" value="1"/>
</dbReference>
<dbReference type="SUPFAM" id="SSF81383">
    <property type="entry name" value="F-box domain"/>
    <property type="match status" value="1"/>
</dbReference>
<dbReference type="InterPro" id="IPR003877">
    <property type="entry name" value="SPRY_dom"/>
</dbReference>
<keyword evidence="2" id="KW-0770">Synapse</keyword>
<dbReference type="Gene3D" id="1.20.1280.50">
    <property type="match status" value="1"/>
</dbReference>
<evidence type="ECO:0000259" key="6">
    <source>
        <dbReference type="PROSITE" id="PS50188"/>
    </source>
</evidence>
<feature type="domain" description="F-box" evidence="5">
    <location>
        <begin position="1"/>
        <end position="48"/>
    </location>
</feature>
<comment type="caution">
    <text evidence="7">The sequence shown here is derived from an EMBL/GenBank/DDBJ whole genome shotgun (WGS) entry which is preliminary data.</text>
</comment>
<feature type="compositionally biased region" description="Acidic residues" evidence="4">
    <location>
        <begin position="326"/>
        <end position="336"/>
    </location>
</feature>
<gene>
    <name evidence="7" type="ORF">QYM36_005672</name>
</gene>
<sequence length="336" mass="38156">MSILDLPEEMYDVIFAHLSLGDVFNCMQVCKKLYWILEKGNSKLWKYHSLKTFPCRPLESKTLRSLSYKSRLMAFKYGWNPMDCCPDTVVLDDFTLMRVKKSKRTRPSYSYQNCVRGKLGFEAGRHSWEITCELGLGDITVIGVATKDDSYTWIRTGLNHDPNFFGIRCDESWGWELNHNWLFQNGVVQKHHSGVPVHYPQSPKCGPNLQVLPKYQIEDRIRVILDMEENTLAFEMNNTFLGVAFRGLPKKRLFPVLGVHKHDVDLTGSVSMVYLGSHFNALSSTSESLRSGLSSSSNSDKSSDSYSDDFPGEDQAISQDGFAAPEEQDVPPPDES</sequence>
<keyword evidence="8" id="KW-1185">Reference proteome</keyword>
<reference evidence="7" key="1">
    <citation type="submission" date="2023-07" db="EMBL/GenBank/DDBJ databases">
        <title>Chromosome-level genome assembly of Artemia franciscana.</title>
        <authorList>
            <person name="Jo E."/>
        </authorList>
    </citation>
    <scope>NUCLEOTIDE SEQUENCE</scope>
    <source>
        <tissue evidence="7">Whole body</tissue>
    </source>
</reference>
<feature type="domain" description="B30.2/SPRY" evidence="6">
    <location>
        <begin position="57"/>
        <end position="275"/>
    </location>
</feature>
<dbReference type="GO" id="GO:0019005">
    <property type="term" value="C:SCF ubiquitin ligase complex"/>
    <property type="evidence" value="ECO:0007669"/>
    <property type="project" value="TreeGrafter"/>
</dbReference>
<dbReference type="GO" id="GO:0043161">
    <property type="term" value="P:proteasome-mediated ubiquitin-dependent protein catabolic process"/>
    <property type="evidence" value="ECO:0007669"/>
    <property type="project" value="TreeGrafter"/>
</dbReference>
<organism evidence="7 8">
    <name type="scientific">Artemia franciscana</name>
    <name type="common">Brine shrimp</name>
    <name type="synonym">Artemia sanfranciscana</name>
    <dbReference type="NCBI Taxonomy" id="6661"/>
    <lineage>
        <taxon>Eukaryota</taxon>
        <taxon>Metazoa</taxon>
        <taxon>Ecdysozoa</taxon>
        <taxon>Arthropoda</taxon>
        <taxon>Crustacea</taxon>
        <taxon>Branchiopoda</taxon>
        <taxon>Anostraca</taxon>
        <taxon>Artemiidae</taxon>
        <taxon>Artemia</taxon>
    </lineage>
</organism>
<evidence type="ECO:0000256" key="4">
    <source>
        <dbReference type="SAM" id="MobiDB-lite"/>
    </source>
</evidence>
<dbReference type="InterPro" id="IPR001870">
    <property type="entry name" value="B30.2/SPRY"/>
</dbReference>
<evidence type="ECO:0000313" key="8">
    <source>
        <dbReference type="Proteomes" id="UP001187531"/>
    </source>
</evidence>
<dbReference type="PROSITE" id="PS50188">
    <property type="entry name" value="B302_SPRY"/>
    <property type="match status" value="1"/>
</dbReference>
<evidence type="ECO:0008006" key="9">
    <source>
        <dbReference type="Google" id="ProtNLM"/>
    </source>
</evidence>
<comment type="subcellular location">
    <subcellularLocation>
        <location evidence="3">Synapse</location>
    </subcellularLocation>
</comment>
<evidence type="ECO:0000313" key="7">
    <source>
        <dbReference type="EMBL" id="KAK2718433.1"/>
    </source>
</evidence>
<dbReference type="SMART" id="SM00256">
    <property type="entry name" value="FBOX"/>
    <property type="match status" value="1"/>
</dbReference>
<dbReference type="InterPro" id="IPR036047">
    <property type="entry name" value="F-box-like_dom_sf"/>
</dbReference>
<dbReference type="PANTHER" id="PTHR12245">
    <property type="entry name" value="SPRY DOMAIN CONTAINING SOCS BOX PROTEIN"/>
    <property type="match status" value="1"/>
</dbReference>
<proteinExistence type="predicted"/>
<feature type="compositionally biased region" description="Low complexity" evidence="4">
    <location>
        <begin position="288"/>
        <end position="305"/>
    </location>
</feature>
<dbReference type="PROSITE" id="PS50181">
    <property type="entry name" value="FBOX"/>
    <property type="match status" value="1"/>
</dbReference>
<dbReference type="AlphaFoldDB" id="A0AA88HWJ7"/>
<dbReference type="InterPro" id="IPR013320">
    <property type="entry name" value="ConA-like_dom_sf"/>
</dbReference>
<dbReference type="SMART" id="SM00449">
    <property type="entry name" value="SPRY"/>
    <property type="match status" value="1"/>
</dbReference>
<dbReference type="Gene3D" id="2.60.120.920">
    <property type="match status" value="1"/>
</dbReference>
<protein>
    <recommendedName>
        <fullName evidence="9">F-box/SPRY domain-containing protein 1</fullName>
    </recommendedName>
</protein>
<evidence type="ECO:0000256" key="1">
    <source>
        <dbReference type="ARBA" id="ARBA00022902"/>
    </source>
</evidence>
<name>A0AA88HWJ7_ARTSF</name>
<dbReference type="CDD" id="cd09917">
    <property type="entry name" value="F-box_SF"/>
    <property type="match status" value="1"/>
</dbReference>
<dbReference type="Proteomes" id="UP001187531">
    <property type="component" value="Unassembled WGS sequence"/>
</dbReference>
<accession>A0AA88HWJ7</accession>
<dbReference type="InterPro" id="IPR043136">
    <property type="entry name" value="B30.2/SPRY_sf"/>
</dbReference>
<dbReference type="EMBL" id="JAVRJZ010000009">
    <property type="protein sequence ID" value="KAK2718433.1"/>
    <property type="molecule type" value="Genomic_DNA"/>
</dbReference>
<evidence type="ECO:0000256" key="3">
    <source>
        <dbReference type="ARBA" id="ARBA00034103"/>
    </source>
</evidence>
<keyword evidence="1" id="KW-0524">Neurogenesis</keyword>
<dbReference type="PANTHER" id="PTHR12245:SF7">
    <property type="entry name" value="F-BOX_SPRY DOMAIN-CONTAINING PROTEIN 1"/>
    <property type="match status" value="1"/>
</dbReference>
<dbReference type="Pfam" id="PF00622">
    <property type="entry name" value="SPRY"/>
    <property type="match status" value="1"/>
</dbReference>
<dbReference type="InterPro" id="IPR050672">
    <property type="entry name" value="FBXO45-Fsn/SPSB_families"/>
</dbReference>
<evidence type="ECO:0000256" key="2">
    <source>
        <dbReference type="ARBA" id="ARBA00023018"/>
    </source>
</evidence>
<feature type="region of interest" description="Disordered" evidence="4">
    <location>
        <begin position="288"/>
        <end position="336"/>
    </location>
</feature>
<dbReference type="GO" id="GO:0045202">
    <property type="term" value="C:synapse"/>
    <property type="evidence" value="ECO:0007669"/>
    <property type="project" value="UniProtKB-SubCell"/>
</dbReference>
<dbReference type="InterPro" id="IPR001810">
    <property type="entry name" value="F-box_dom"/>
</dbReference>
<dbReference type="GO" id="GO:0060386">
    <property type="term" value="P:synapse assembly involved in innervation"/>
    <property type="evidence" value="ECO:0007669"/>
    <property type="project" value="TreeGrafter"/>
</dbReference>
<dbReference type="SUPFAM" id="SSF49899">
    <property type="entry name" value="Concanavalin A-like lectins/glucanases"/>
    <property type="match status" value="1"/>
</dbReference>
<evidence type="ECO:0000259" key="5">
    <source>
        <dbReference type="PROSITE" id="PS50181"/>
    </source>
</evidence>